<evidence type="ECO:0000256" key="3">
    <source>
        <dbReference type="ARBA" id="ARBA00023052"/>
    </source>
</evidence>
<gene>
    <name evidence="5" type="ORF">MMIC_P1167</name>
</gene>
<dbReference type="NCBIfam" id="NF006667">
    <property type="entry name" value="PRK09212.1"/>
    <property type="match status" value="1"/>
</dbReference>
<organism evidence="5 6">
    <name type="scientific">Mariprofundus micogutta</name>
    <dbReference type="NCBI Taxonomy" id="1921010"/>
    <lineage>
        <taxon>Bacteria</taxon>
        <taxon>Pseudomonadati</taxon>
        <taxon>Pseudomonadota</taxon>
        <taxon>Candidatius Mariprofundia</taxon>
        <taxon>Mariprofundales</taxon>
        <taxon>Mariprofundaceae</taxon>
        <taxon>Mariprofundus</taxon>
    </lineage>
</organism>
<dbReference type="SMART" id="SM00861">
    <property type="entry name" value="Transket_pyr"/>
    <property type="match status" value="1"/>
</dbReference>
<dbReference type="InterPro" id="IPR009014">
    <property type="entry name" value="Transketo_C/PFOR_II"/>
</dbReference>
<dbReference type="SUPFAM" id="SSF52922">
    <property type="entry name" value="TK C-terminal domain-like"/>
    <property type="match status" value="1"/>
</dbReference>
<dbReference type="CDD" id="cd07036">
    <property type="entry name" value="TPP_PYR_E1-PDHc-beta_like"/>
    <property type="match status" value="1"/>
</dbReference>
<dbReference type="Pfam" id="PF02779">
    <property type="entry name" value="Transket_pyr"/>
    <property type="match status" value="1"/>
</dbReference>
<protein>
    <submittedName>
        <fullName evidence="5">Pyruvate dehydrogenase E1 component beta subunit</fullName>
        <ecNumber evidence="5">1.2.4.1</ecNumber>
    </submittedName>
</protein>
<feature type="domain" description="Transketolase-like pyrimidine-binding" evidence="4">
    <location>
        <begin position="4"/>
        <end position="179"/>
    </location>
</feature>
<dbReference type="OrthoDB" id="5287290at2"/>
<keyword evidence="3" id="KW-0786">Thiamine pyrophosphate</keyword>
<keyword evidence="5" id="KW-0670">Pyruvate</keyword>
<evidence type="ECO:0000259" key="4">
    <source>
        <dbReference type="SMART" id="SM00861"/>
    </source>
</evidence>
<comment type="cofactor">
    <cofactor evidence="1">
        <name>thiamine diphosphate</name>
        <dbReference type="ChEBI" id="CHEBI:58937"/>
    </cofactor>
</comment>
<dbReference type="NCBIfam" id="NF008854">
    <property type="entry name" value="PRK11892.1"/>
    <property type="match status" value="1"/>
</dbReference>
<evidence type="ECO:0000256" key="1">
    <source>
        <dbReference type="ARBA" id="ARBA00001964"/>
    </source>
</evidence>
<dbReference type="EC" id="1.2.4.1" evidence="5"/>
<dbReference type="InterPro" id="IPR029061">
    <property type="entry name" value="THDP-binding"/>
</dbReference>
<dbReference type="PANTHER" id="PTHR43257:SF2">
    <property type="entry name" value="PYRUVATE DEHYDROGENASE E1 COMPONENT SUBUNIT BETA"/>
    <property type="match status" value="1"/>
</dbReference>
<dbReference type="EMBL" id="BDFD01000008">
    <property type="protein sequence ID" value="GAV20203.1"/>
    <property type="molecule type" value="Genomic_DNA"/>
</dbReference>
<evidence type="ECO:0000313" key="6">
    <source>
        <dbReference type="Proteomes" id="UP000231632"/>
    </source>
</evidence>
<dbReference type="FunFam" id="3.40.50.920:FF:000001">
    <property type="entry name" value="Pyruvate dehydrogenase E1 beta subunit"/>
    <property type="match status" value="1"/>
</dbReference>
<dbReference type="PANTHER" id="PTHR43257">
    <property type="entry name" value="PYRUVATE DEHYDROGENASE E1 COMPONENT BETA SUBUNIT"/>
    <property type="match status" value="1"/>
</dbReference>
<dbReference type="GO" id="GO:0004739">
    <property type="term" value="F:pyruvate dehydrogenase (acetyl-transferring) activity"/>
    <property type="evidence" value="ECO:0007669"/>
    <property type="project" value="UniProtKB-EC"/>
</dbReference>
<dbReference type="Gene3D" id="3.40.50.920">
    <property type="match status" value="1"/>
</dbReference>
<dbReference type="Proteomes" id="UP000231632">
    <property type="component" value="Unassembled WGS sequence"/>
</dbReference>
<dbReference type="Pfam" id="PF02780">
    <property type="entry name" value="Transketolase_C"/>
    <property type="match status" value="1"/>
</dbReference>
<sequence length="326" mass="35166">MSKITYREALNQAMVEEMKRDDRVFLMGEEVAEYNGAYKVSQGMLEKFGPKRVIDTPITELGFAGLGVGAAMAGLRPVIEFMTWNFAILALDQIVNAAAKMKYMSGGQYDVPMVFRGAGGSAARVGAQHSQSLENWLANVPGLKVVMPSNPADAKGLLKASIRDNDTVVFIENEINYGDVGEVPDDEYIIPLGVADVKRVGTDVTIVAHSRMTGFALEAAKVLAEQGIEAEVIDPRTIRPLDENTILKSVAKTNCAVVVEEGWRFAGIGAEISARIMERGFDDLDSPVIRVTGKDVPMPYAANLEAMALPSVLEIVEAARVACGRA</sequence>
<dbReference type="RefSeq" id="WP_072659527.1">
    <property type="nucleotide sequence ID" value="NZ_BDFD01000008.1"/>
</dbReference>
<dbReference type="Gene3D" id="3.40.50.970">
    <property type="match status" value="1"/>
</dbReference>
<dbReference type="InterPro" id="IPR033248">
    <property type="entry name" value="Transketolase_C"/>
</dbReference>
<name>A0A1L8CMS3_9PROT</name>
<evidence type="ECO:0000313" key="5">
    <source>
        <dbReference type="EMBL" id="GAV20203.1"/>
    </source>
</evidence>
<dbReference type="AlphaFoldDB" id="A0A1L8CMS3"/>
<keyword evidence="6" id="KW-1185">Reference proteome</keyword>
<keyword evidence="2 5" id="KW-0560">Oxidoreductase</keyword>
<reference evidence="5 6" key="1">
    <citation type="journal article" date="2017" name="Arch. Microbiol.">
        <title>Mariprofundus micogutta sp. nov., a novel iron-oxidizing zetaproteobacterium isolated from a deep-sea hydrothermal field at the Bayonnaise knoll of the Izu-Ogasawara arc, and a description of Mariprofundales ord. nov. and Zetaproteobacteria classis nov.</title>
        <authorList>
            <person name="Makita H."/>
            <person name="Tanaka E."/>
            <person name="Mitsunobu S."/>
            <person name="Miyazaki M."/>
            <person name="Nunoura T."/>
            <person name="Uematsu K."/>
            <person name="Takaki Y."/>
            <person name="Nishi S."/>
            <person name="Shimamura S."/>
            <person name="Takai K."/>
        </authorList>
    </citation>
    <scope>NUCLEOTIDE SEQUENCE [LARGE SCALE GENOMIC DNA]</scope>
    <source>
        <strain evidence="5 6">ET2</strain>
    </source>
</reference>
<accession>A0A1L8CMS3</accession>
<proteinExistence type="predicted"/>
<evidence type="ECO:0000256" key="2">
    <source>
        <dbReference type="ARBA" id="ARBA00023002"/>
    </source>
</evidence>
<dbReference type="FunFam" id="3.40.50.970:FF:000001">
    <property type="entry name" value="Pyruvate dehydrogenase E1 beta subunit"/>
    <property type="match status" value="1"/>
</dbReference>
<dbReference type="SUPFAM" id="SSF52518">
    <property type="entry name" value="Thiamin diphosphate-binding fold (THDP-binding)"/>
    <property type="match status" value="1"/>
</dbReference>
<dbReference type="InterPro" id="IPR005475">
    <property type="entry name" value="Transketolase-like_Pyr-bd"/>
</dbReference>
<comment type="caution">
    <text evidence="5">The sequence shown here is derived from an EMBL/GenBank/DDBJ whole genome shotgun (WGS) entry which is preliminary data.</text>
</comment>
<dbReference type="STRING" id="1921010.MMIC_P1167"/>